<dbReference type="SUPFAM" id="SSF109854">
    <property type="entry name" value="DinB/YfiT-like putative metalloenzymes"/>
    <property type="match status" value="1"/>
</dbReference>
<dbReference type="Pfam" id="PF11716">
    <property type="entry name" value="MDMPI_N"/>
    <property type="match status" value="1"/>
</dbReference>
<proteinExistence type="predicted"/>
<dbReference type="AlphaFoldDB" id="A0A2A9E6W6"/>
<dbReference type="Proteomes" id="UP000225548">
    <property type="component" value="Unassembled WGS sequence"/>
</dbReference>
<keyword evidence="3" id="KW-0413">Isomerase</keyword>
<evidence type="ECO:0000259" key="2">
    <source>
        <dbReference type="Pfam" id="PF11716"/>
    </source>
</evidence>
<dbReference type="GO" id="GO:0016853">
    <property type="term" value="F:isomerase activity"/>
    <property type="evidence" value="ECO:0007669"/>
    <property type="project" value="UniProtKB-KW"/>
</dbReference>
<dbReference type="Gene3D" id="1.20.120.450">
    <property type="entry name" value="dinb family like domain"/>
    <property type="match status" value="1"/>
</dbReference>
<evidence type="ECO:0000313" key="3">
    <source>
        <dbReference type="EMBL" id="PFG34065.1"/>
    </source>
</evidence>
<sequence length="237" mass="25618">MAVTPAPTRADAEPPEAVILADVGELEDLLLEAVARFDDADVRAPSTLPGWSRGHVLAHLTSLATAFTRQAELASRGELGEVYDGGREERDAAIEAAAGRDAEEHLAHLEAALVRLSASWPDDSAGWAAPVTFRSGTLSVVLDAWWREVALHAIDLECGITAGAWSPEACERLWDFLSQRLPESAADIELVGAPRDVLLWLAGREPVHAPTARRAGAEVPLPELEPWPRRQPRTPSR</sequence>
<name>A0A2A9E6W6_9MICO</name>
<evidence type="ECO:0000256" key="1">
    <source>
        <dbReference type="SAM" id="MobiDB-lite"/>
    </source>
</evidence>
<comment type="caution">
    <text evidence="3">The sequence shown here is derived from an EMBL/GenBank/DDBJ whole genome shotgun (WGS) entry which is preliminary data.</text>
</comment>
<dbReference type="InterPro" id="IPR017517">
    <property type="entry name" value="Maleyloyr_isom"/>
</dbReference>
<feature type="region of interest" description="Disordered" evidence="1">
    <location>
        <begin position="208"/>
        <end position="237"/>
    </location>
</feature>
<keyword evidence="4" id="KW-1185">Reference proteome</keyword>
<organism evidence="3 4">
    <name type="scientific">Sanguibacter antarcticus</name>
    <dbReference type="NCBI Taxonomy" id="372484"/>
    <lineage>
        <taxon>Bacteria</taxon>
        <taxon>Bacillati</taxon>
        <taxon>Actinomycetota</taxon>
        <taxon>Actinomycetes</taxon>
        <taxon>Micrococcales</taxon>
        <taxon>Sanguibacteraceae</taxon>
        <taxon>Sanguibacter</taxon>
    </lineage>
</organism>
<feature type="domain" description="Mycothiol-dependent maleylpyruvate isomerase metal-binding" evidence="2">
    <location>
        <begin position="26"/>
        <end position="157"/>
    </location>
</feature>
<dbReference type="InterPro" id="IPR034660">
    <property type="entry name" value="DinB/YfiT-like"/>
</dbReference>
<gene>
    <name evidence="3" type="ORF">ATL42_1965</name>
</gene>
<dbReference type="GO" id="GO:0046872">
    <property type="term" value="F:metal ion binding"/>
    <property type="evidence" value="ECO:0007669"/>
    <property type="project" value="InterPro"/>
</dbReference>
<dbReference type="NCBIfam" id="TIGR03083">
    <property type="entry name" value="maleylpyruvate isomerase family mycothiol-dependent enzyme"/>
    <property type="match status" value="1"/>
</dbReference>
<dbReference type="EMBL" id="PDJG01000001">
    <property type="protein sequence ID" value="PFG34065.1"/>
    <property type="molecule type" value="Genomic_DNA"/>
</dbReference>
<dbReference type="InterPro" id="IPR024344">
    <property type="entry name" value="MDMPI_metal-binding"/>
</dbReference>
<reference evidence="3 4" key="1">
    <citation type="submission" date="2017-10" db="EMBL/GenBank/DDBJ databases">
        <title>Sequencing the genomes of 1000 actinobacteria strains.</title>
        <authorList>
            <person name="Klenk H.-P."/>
        </authorList>
    </citation>
    <scope>NUCLEOTIDE SEQUENCE [LARGE SCALE GENOMIC DNA]</scope>
    <source>
        <strain evidence="3 4">DSM 18966</strain>
    </source>
</reference>
<accession>A0A2A9E6W6</accession>
<keyword evidence="3" id="KW-0670">Pyruvate</keyword>
<protein>
    <submittedName>
        <fullName evidence="3">Maleylpyruvate isomerase</fullName>
    </submittedName>
</protein>
<evidence type="ECO:0000313" key="4">
    <source>
        <dbReference type="Proteomes" id="UP000225548"/>
    </source>
</evidence>